<dbReference type="RefSeq" id="WP_174673225.1">
    <property type="nucleotide sequence ID" value="NZ_CP054491.1"/>
</dbReference>
<dbReference type="AlphaFoldDB" id="A0A6N0HWU1"/>
<reference evidence="1 2" key="1">
    <citation type="submission" date="2020-05" db="EMBL/GenBank/DDBJ databases">
        <title>Horizontal transmission and recombination maintain forever young bacterial symbiont genomes.</title>
        <authorList>
            <person name="Russell S.L."/>
            <person name="Pepper-Tunick E."/>
            <person name="Svedberg J."/>
            <person name="Byrne A."/>
            <person name="Ruelas Castillo J."/>
            <person name="Vollmers C."/>
            <person name="Beinart R.A."/>
            <person name="Corbett-Detig R."/>
        </authorList>
    </citation>
    <scope>NUCLEOTIDE SEQUENCE [LARGE SCALE GENOMIC DNA]</scope>
    <source>
        <strain evidence="1">Santa_Monica_outfall</strain>
    </source>
</reference>
<dbReference type="EMBL" id="CP054491">
    <property type="protein sequence ID" value="QKQ26853.1"/>
    <property type="molecule type" value="Genomic_DNA"/>
</dbReference>
<dbReference type="KEGG" id="rev:HUE57_11615"/>
<gene>
    <name evidence="1" type="ORF">HUE57_11615</name>
</gene>
<accession>A0A6N0HWU1</accession>
<proteinExistence type="predicted"/>
<evidence type="ECO:0000313" key="2">
    <source>
        <dbReference type="Proteomes" id="UP000509658"/>
    </source>
</evidence>
<keyword evidence="2" id="KW-1185">Reference proteome</keyword>
<organism evidence="1 2">
    <name type="scientific">Candidatus Reidiella endopervernicosa</name>
    <dbReference type="NCBI Taxonomy" id="2738883"/>
    <lineage>
        <taxon>Bacteria</taxon>
        <taxon>Pseudomonadati</taxon>
        <taxon>Pseudomonadota</taxon>
        <taxon>Gammaproteobacteria</taxon>
        <taxon>Candidatus Reidiella</taxon>
    </lineage>
</organism>
<name>A0A6N0HWU1_9GAMM</name>
<evidence type="ECO:0000313" key="1">
    <source>
        <dbReference type="EMBL" id="QKQ26853.1"/>
    </source>
</evidence>
<sequence length="153" mass="15004">MDYVDANASAGSFSVSMDTTAPTVSSVSVPANATYVAGDNLYFTVNTTENVTVNTGGGTPTLALTIGATGKTASYVSGTGTSALVFRYTVESGLADTDGIAVGGSITLNSGTMKDAAGNDLTTTLNSVGSLTAVLVDSTAPTVSSVSVPANAT</sequence>
<protein>
    <submittedName>
        <fullName evidence="1">Uncharacterized protein</fullName>
    </submittedName>
</protein>
<dbReference type="Proteomes" id="UP000509658">
    <property type="component" value="Chromosome"/>
</dbReference>